<evidence type="ECO:0000259" key="8">
    <source>
        <dbReference type="Pfam" id="PF00136"/>
    </source>
</evidence>
<dbReference type="Pfam" id="PF00136">
    <property type="entry name" value="DNA_pol_B"/>
    <property type="match status" value="1"/>
</dbReference>
<dbReference type="KEGG" id="nvn:NVIE_016860"/>
<dbReference type="SMART" id="SM00486">
    <property type="entry name" value="POLBc"/>
    <property type="match status" value="1"/>
</dbReference>
<dbReference type="GO" id="GO:0006261">
    <property type="term" value="P:DNA-templated DNA replication"/>
    <property type="evidence" value="ECO:0007669"/>
    <property type="project" value="TreeGrafter"/>
</dbReference>
<dbReference type="FunFam" id="1.10.287.690:FF:000011">
    <property type="entry name" value="DNA polymerase"/>
    <property type="match status" value="1"/>
</dbReference>
<dbReference type="SUPFAM" id="SSF53098">
    <property type="entry name" value="Ribonuclease H-like"/>
    <property type="match status" value="1"/>
</dbReference>
<feature type="domain" description="DNA-directed DNA polymerase family B multifunctional" evidence="8">
    <location>
        <begin position="456"/>
        <end position="857"/>
    </location>
</feature>
<dbReference type="Gene3D" id="3.30.342.10">
    <property type="entry name" value="DNA Polymerase, chain B, domain 1"/>
    <property type="match status" value="1"/>
</dbReference>
<comment type="similarity">
    <text evidence="1 7">Belongs to the DNA polymerase type-B family.</text>
</comment>
<comment type="catalytic activity">
    <reaction evidence="6 7">
        <text>DNA(n) + a 2'-deoxyribonucleoside 5'-triphosphate = DNA(n+1) + diphosphate</text>
        <dbReference type="Rhea" id="RHEA:22508"/>
        <dbReference type="Rhea" id="RHEA-COMP:17339"/>
        <dbReference type="Rhea" id="RHEA-COMP:17340"/>
        <dbReference type="ChEBI" id="CHEBI:33019"/>
        <dbReference type="ChEBI" id="CHEBI:61560"/>
        <dbReference type="ChEBI" id="CHEBI:173112"/>
        <dbReference type="EC" id="2.7.7.7"/>
    </reaction>
</comment>
<dbReference type="InterPro" id="IPR017964">
    <property type="entry name" value="DNA-dir_DNA_pol_B_CS"/>
</dbReference>
<keyword evidence="4 7" id="KW-0239">DNA-directed DNA polymerase</keyword>
<evidence type="ECO:0000256" key="6">
    <source>
        <dbReference type="ARBA" id="ARBA00049244"/>
    </source>
</evidence>
<evidence type="ECO:0000256" key="5">
    <source>
        <dbReference type="ARBA" id="ARBA00023125"/>
    </source>
</evidence>
<dbReference type="PRINTS" id="PR00106">
    <property type="entry name" value="DNAPOLB"/>
</dbReference>
<evidence type="ECO:0000313" key="10">
    <source>
        <dbReference type="EMBL" id="AIC15941.1"/>
    </source>
</evidence>
<dbReference type="InterPro" id="IPR036397">
    <property type="entry name" value="RNaseH_sf"/>
</dbReference>
<keyword evidence="2 7" id="KW-0808">Transferase</keyword>
<feature type="domain" description="DNA-directed DNA polymerase family B exonuclease" evidence="9">
    <location>
        <begin position="128"/>
        <end position="361"/>
    </location>
</feature>
<reference evidence="10 11" key="1">
    <citation type="journal article" date="2014" name="Int. J. Syst. Evol. Microbiol.">
        <title>Nitrososphaera viennensis gen. nov., sp. nov., an aerobic and mesophilic, ammonia-oxidizing archaeon from soil and a member of the archaeal phylum Thaumarchaeota.</title>
        <authorList>
            <person name="Stieglmeier M."/>
            <person name="Klingl A."/>
            <person name="Alves R.J."/>
            <person name="Rittmann S.K."/>
            <person name="Melcher M."/>
            <person name="Leisch N."/>
            <person name="Schleper C."/>
        </authorList>
    </citation>
    <scope>NUCLEOTIDE SEQUENCE [LARGE SCALE GENOMIC DNA]</scope>
    <source>
        <strain evidence="10">EN76</strain>
    </source>
</reference>
<dbReference type="Proteomes" id="UP000027093">
    <property type="component" value="Chromosome"/>
</dbReference>
<dbReference type="Gene3D" id="3.30.420.10">
    <property type="entry name" value="Ribonuclease H-like superfamily/Ribonuclease H"/>
    <property type="match status" value="1"/>
</dbReference>
<dbReference type="GO" id="GO:0003677">
    <property type="term" value="F:DNA binding"/>
    <property type="evidence" value="ECO:0007669"/>
    <property type="project" value="UniProtKB-KW"/>
</dbReference>
<evidence type="ECO:0000256" key="1">
    <source>
        <dbReference type="ARBA" id="ARBA00005755"/>
    </source>
</evidence>
<dbReference type="OrthoDB" id="323192at2157"/>
<dbReference type="SUPFAM" id="SSF56672">
    <property type="entry name" value="DNA/RNA polymerases"/>
    <property type="match status" value="1"/>
</dbReference>
<dbReference type="Gene3D" id="1.10.287.690">
    <property type="entry name" value="Helix hairpin bin"/>
    <property type="match status" value="1"/>
</dbReference>
<dbReference type="InterPro" id="IPR023211">
    <property type="entry name" value="DNA_pol_palm_dom_sf"/>
</dbReference>
<dbReference type="InterPro" id="IPR050240">
    <property type="entry name" value="DNA_pol_type-B"/>
</dbReference>
<dbReference type="InterPro" id="IPR006172">
    <property type="entry name" value="DNA-dir_DNA_pol_B"/>
</dbReference>
<dbReference type="RefSeq" id="WP_084790705.1">
    <property type="nucleotide sequence ID" value="NZ_CP007536.1"/>
</dbReference>
<evidence type="ECO:0000259" key="9">
    <source>
        <dbReference type="Pfam" id="PF03104"/>
    </source>
</evidence>
<dbReference type="Gene3D" id="1.10.287.1390">
    <property type="match status" value="2"/>
</dbReference>
<accession>A0A060HR17</accession>
<evidence type="ECO:0000313" key="11">
    <source>
        <dbReference type="Proteomes" id="UP000027093"/>
    </source>
</evidence>
<dbReference type="EC" id="2.7.7.7" evidence="7"/>
<dbReference type="GeneID" id="74946954"/>
<gene>
    <name evidence="10" type="primary">dpo</name>
    <name evidence="10" type="ORF">NVIE_016860</name>
</gene>
<sequence length="896" mass="101907">MAQQEVFSQERRKRFDDLPELPENRPALLLSAVYSGEERKVYLKFYDPRDNVIYHWRDRTGHLPYAYSKIQYADAVDQIVEKETKYKVERMKKKDVIADQEIDVLKITAPDPLSIGGTDNSLREKVRCWEADIKYHENYLYDRGLIPGTYYVRHGDKIEQHMYKISDKVEFELKGLLWDKIKEEGEGGKEYRQYVTTWANLLNQPIPELKRVAVDIEVESEEGRMPTPRDHDRRVTAVGFAGSDGLRKVLVLGENMVDNGKPLIKEAEVCKSEKELLEKAFAVINSYPIVLTFNGDDFDLPYLYARSQDARISSDGRAIPKDAVPIIVKKESFIKHGMQAEPVGIRHGVHIDLFRTFQNRSIQIYAFSRKYTEFTLNAICEALLEDTKLEFEGDISDLPMQTLAEYCMKDADLTFRLTSFGDNLLMKLLVVIARIGRLSVDDIARFGVNQWIRGILYYEHRQRNELIPRTDELHEKGTASTAAVIKEKKYRGGEVVEPTPGIHFNVVVLDFASLYPSIIKVHNLSYETINCVHPQCRETGKIEGTTHWVCQQRKGLSSLLIGSLRDLRVNYYKFLSKDKTLPAQERQLYNVVSQAIKVILNASYGVMGAEIFPLYCLPVADATAAIGRNTINATIDKCKELGIEVVYGDTDSLFLKEPSQESINKVVTWAKDQLGVDLEIDKQYRYVVFSDLKKNYLGVLPDGTVDVKGLTGKKSHTPPFIRNAFYEILSILGRVGSQKDFESAKESIKNIIQRDAKNLESHKIPMPDLSFNVMINKSLASYGKKVNSVKTMDGKAAQVETYKGLPQHIKAAKLLADRGKEIKAGDIISYVKTKNGDGVKPVELAKAEEIDTEKYLEAMESTFDQVLGALSFDFKSMLGKPRQQSLDELFWSKPSM</sequence>
<evidence type="ECO:0000256" key="2">
    <source>
        <dbReference type="ARBA" id="ARBA00022679"/>
    </source>
</evidence>
<evidence type="ECO:0000256" key="4">
    <source>
        <dbReference type="ARBA" id="ARBA00022932"/>
    </source>
</evidence>
<name>A0A060HR17_9ARCH</name>
<dbReference type="HOGENOM" id="CLU_000203_6_0_2"/>
<organism evidence="10 11">
    <name type="scientific">Nitrososphaera viennensis EN76</name>
    <dbReference type="NCBI Taxonomy" id="926571"/>
    <lineage>
        <taxon>Archaea</taxon>
        <taxon>Nitrososphaerota</taxon>
        <taxon>Nitrososphaeria</taxon>
        <taxon>Nitrososphaerales</taxon>
        <taxon>Nitrososphaeraceae</taxon>
        <taxon>Nitrososphaera</taxon>
    </lineage>
</organism>
<keyword evidence="3 7" id="KW-0548">Nucleotidyltransferase</keyword>
<dbReference type="GO" id="GO:0003887">
    <property type="term" value="F:DNA-directed DNA polymerase activity"/>
    <property type="evidence" value="ECO:0007669"/>
    <property type="project" value="UniProtKB-KW"/>
</dbReference>
<dbReference type="InterPro" id="IPR006134">
    <property type="entry name" value="DNA-dir_DNA_pol_B_multi_dom"/>
</dbReference>
<keyword evidence="7" id="KW-0235">DNA replication</keyword>
<evidence type="ECO:0000256" key="3">
    <source>
        <dbReference type="ARBA" id="ARBA00022695"/>
    </source>
</evidence>
<dbReference type="Gene3D" id="3.90.1600.10">
    <property type="entry name" value="Palm domain of DNA polymerase"/>
    <property type="match status" value="1"/>
</dbReference>
<dbReference type="Pfam" id="PF03104">
    <property type="entry name" value="DNA_pol_B_exo1"/>
    <property type="match status" value="1"/>
</dbReference>
<dbReference type="InterPro" id="IPR043502">
    <property type="entry name" value="DNA/RNA_pol_sf"/>
</dbReference>
<keyword evidence="11" id="KW-1185">Reference proteome</keyword>
<proteinExistence type="inferred from homology"/>
<dbReference type="PANTHER" id="PTHR10322:SF20">
    <property type="entry name" value="DNA POLYMERASE 1"/>
    <property type="match status" value="1"/>
</dbReference>
<dbReference type="GO" id="GO:0000166">
    <property type="term" value="F:nucleotide binding"/>
    <property type="evidence" value="ECO:0007669"/>
    <property type="project" value="InterPro"/>
</dbReference>
<dbReference type="PROSITE" id="PS00116">
    <property type="entry name" value="DNA_POLYMERASE_B"/>
    <property type="match status" value="1"/>
</dbReference>
<dbReference type="InterPro" id="IPR012337">
    <property type="entry name" value="RNaseH-like_sf"/>
</dbReference>
<dbReference type="PANTHER" id="PTHR10322">
    <property type="entry name" value="DNA POLYMERASE CATALYTIC SUBUNIT"/>
    <property type="match status" value="1"/>
</dbReference>
<evidence type="ECO:0000256" key="7">
    <source>
        <dbReference type="RuleBase" id="RU000442"/>
    </source>
</evidence>
<dbReference type="STRING" id="926571.NVIE_016860"/>
<keyword evidence="5 7" id="KW-0238">DNA-binding</keyword>
<dbReference type="AlphaFoldDB" id="A0A060HR17"/>
<dbReference type="EMBL" id="CP007536">
    <property type="protein sequence ID" value="AIC15941.1"/>
    <property type="molecule type" value="Genomic_DNA"/>
</dbReference>
<protein>
    <recommendedName>
        <fullName evidence="7">DNA polymerase</fullName>
        <ecNumber evidence="7">2.7.7.7</ecNumber>
    </recommendedName>
</protein>
<dbReference type="NCBIfam" id="NF004417">
    <property type="entry name" value="PRK05761.1-3"/>
    <property type="match status" value="1"/>
</dbReference>
<dbReference type="InterPro" id="IPR006133">
    <property type="entry name" value="DNA-dir_DNA_pol_B_exonuc"/>
</dbReference>